<keyword evidence="2" id="KW-0408">Iron</keyword>
<proteinExistence type="inferred from homology"/>
<keyword evidence="2" id="KW-0560">Oxidoreductase</keyword>
<dbReference type="Gene3D" id="1.10.630.10">
    <property type="entry name" value="Cytochrome P450"/>
    <property type="match status" value="1"/>
</dbReference>
<dbReference type="PANTHER" id="PTHR46696:SF6">
    <property type="entry name" value="P450, PUTATIVE (EUROFUNG)-RELATED"/>
    <property type="match status" value="1"/>
</dbReference>
<evidence type="ECO:0000256" key="2">
    <source>
        <dbReference type="RuleBase" id="RU000461"/>
    </source>
</evidence>
<protein>
    <recommendedName>
        <fullName evidence="5">Cytochrome P450</fullName>
    </recommendedName>
</protein>
<dbReference type="PANTHER" id="PTHR46696">
    <property type="entry name" value="P450, PUTATIVE (EUROFUNG)-RELATED"/>
    <property type="match status" value="1"/>
</dbReference>
<evidence type="ECO:0008006" key="5">
    <source>
        <dbReference type="Google" id="ProtNLM"/>
    </source>
</evidence>
<dbReference type="InterPro" id="IPR002397">
    <property type="entry name" value="Cyt_P450_B"/>
</dbReference>
<dbReference type="Pfam" id="PF00067">
    <property type="entry name" value="p450"/>
    <property type="match status" value="1"/>
</dbReference>
<keyword evidence="2" id="KW-0479">Metal-binding</keyword>
<dbReference type="InterPro" id="IPR036396">
    <property type="entry name" value="Cyt_P450_sf"/>
</dbReference>
<keyword evidence="2" id="KW-0503">Monooxygenase</keyword>
<organism evidence="3 4">
    <name type="scientific">Dictyobacter formicarum</name>
    <dbReference type="NCBI Taxonomy" id="2778368"/>
    <lineage>
        <taxon>Bacteria</taxon>
        <taxon>Bacillati</taxon>
        <taxon>Chloroflexota</taxon>
        <taxon>Ktedonobacteria</taxon>
        <taxon>Ktedonobacterales</taxon>
        <taxon>Dictyobacteraceae</taxon>
        <taxon>Dictyobacter</taxon>
    </lineage>
</organism>
<evidence type="ECO:0000256" key="1">
    <source>
        <dbReference type="ARBA" id="ARBA00010617"/>
    </source>
</evidence>
<dbReference type="SUPFAM" id="SSF48264">
    <property type="entry name" value="Cytochrome P450"/>
    <property type="match status" value="1"/>
</dbReference>
<evidence type="ECO:0000313" key="3">
    <source>
        <dbReference type="EMBL" id="GHO86471.1"/>
    </source>
</evidence>
<dbReference type="PRINTS" id="PR00359">
    <property type="entry name" value="BP450"/>
</dbReference>
<sequence>MLRPLAQMVKEMPPTISKIAQDAIQAVSATGEIDAVSQFAAPISLLTIAHVLGIPTEDRELLQQLEQWSDTFGDITSGYFRGAGQDVQRLEEYFRQLITQKRRHPDESLLSAFIAAHDIFPEEDDLVANCMMVFAAGRITSKKLLGNGLTFLTQHWQQYQAEMQTNPHFIKALGEELLRIITPTRYLIREASEDIVFPVSASHTQRIQQGQRVLLFLEAANYDPAIFPHPTTFDPHRRPNKHVAFGFGPHQCPGATLARMETQLALETIFTLSNLRPKPGVKPSWNPNPNLGGYTHNPLIFSR</sequence>
<gene>
    <name evidence="3" type="ORF">KSZ_44770</name>
</gene>
<reference evidence="3 4" key="1">
    <citation type="journal article" date="2021" name="Int. J. Syst. Evol. Microbiol.">
        <title>Reticulibacter mediterranei gen. nov., sp. nov., within the new family Reticulibacteraceae fam. nov., and Ktedonospora formicarum gen. nov., sp. nov., Ktedonobacter robiniae sp. nov., Dictyobacter formicarum sp. nov. and Dictyobacter arantiisoli sp. nov., belonging to the class Ktedonobacteria.</title>
        <authorList>
            <person name="Yabe S."/>
            <person name="Zheng Y."/>
            <person name="Wang C.M."/>
            <person name="Sakai Y."/>
            <person name="Abe K."/>
            <person name="Yokota A."/>
            <person name="Donadio S."/>
            <person name="Cavaletti L."/>
            <person name="Monciardini P."/>
        </authorList>
    </citation>
    <scope>NUCLEOTIDE SEQUENCE [LARGE SCALE GENOMIC DNA]</scope>
    <source>
        <strain evidence="3 4">SOSP1-9</strain>
    </source>
</reference>
<dbReference type="PROSITE" id="PS00086">
    <property type="entry name" value="CYTOCHROME_P450"/>
    <property type="match status" value="1"/>
</dbReference>
<comment type="caution">
    <text evidence="3">The sequence shown here is derived from an EMBL/GenBank/DDBJ whole genome shotgun (WGS) entry which is preliminary data.</text>
</comment>
<dbReference type="Proteomes" id="UP000635565">
    <property type="component" value="Unassembled WGS sequence"/>
</dbReference>
<evidence type="ECO:0000313" key="4">
    <source>
        <dbReference type="Proteomes" id="UP000635565"/>
    </source>
</evidence>
<dbReference type="InterPro" id="IPR001128">
    <property type="entry name" value="Cyt_P450"/>
</dbReference>
<keyword evidence="4" id="KW-1185">Reference proteome</keyword>
<dbReference type="EMBL" id="BNJJ01000012">
    <property type="protein sequence ID" value="GHO86471.1"/>
    <property type="molecule type" value="Genomic_DNA"/>
</dbReference>
<name>A0ABQ3VM52_9CHLR</name>
<accession>A0ABQ3VM52</accession>
<keyword evidence="2" id="KW-0349">Heme</keyword>
<dbReference type="InterPro" id="IPR017972">
    <property type="entry name" value="Cyt_P450_CS"/>
</dbReference>
<comment type="similarity">
    <text evidence="1 2">Belongs to the cytochrome P450 family.</text>
</comment>